<keyword evidence="4" id="KW-0378">Hydrolase</keyword>
<dbReference type="Pfam" id="PF01551">
    <property type="entry name" value="Peptidase_M23"/>
    <property type="match status" value="1"/>
</dbReference>
<dbReference type="STRING" id="1076937.SAMN04488120_10695"/>
<dbReference type="InterPro" id="IPR011055">
    <property type="entry name" value="Dup_hybrid_motif"/>
</dbReference>
<feature type="domain" description="M23ase beta-sheet core" evidence="3">
    <location>
        <begin position="284"/>
        <end position="377"/>
    </location>
</feature>
<feature type="chain" id="PRO_5011504152" evidence="2">
    <location>
        <begin position="22"/>
        <end position="383"/>
    </location>
</feature>
<dbReference type="PANTHER" id="PTHR21666">
    <property type="entry name" value="PEPTIDASE-RELATED"/>
    <property type="match status" value="1"/>
</dbReference>
<keyword evidence="1" id="KW-0175">Coiled coil</keyword>
<evidence type="ECO:0000256" key="1">
    <source>
        <dbReference type="SAM" id="Coils"/>
    </source>
</evidence>
<name>A0A1I2J970_9GAMM</name>
<dbReference type="GO" id="GO:0004222">
    <property type="term" value="F:metalloendopeptidase activity"/>
    <property type="evidence" value="ECO:0007669"/>
    <property type="project" value="TreeGrafter"/>
</dbReference>
<dbReference type="FunFam" id="2.70.70.10:FF:000003">
    <property type="entry name" value="Murein hydrolase activator EnvC"/>
    <property type="match status" value="1"/>
</dbReference>
<dbReference type="OrthoDB" id="9784703at2"/>
<evidence type="ECO:0000256" key="2">
    <source>
        <dbReference type="SAM" id="SignalP"/>
    </source>
</evidence>
<dbReference type="Proteomes" id="UP000199771">
    <property type="component" value="Unassembled WGS sequence"/>
</dbReference>
<dbReference type="Gene3D" id="6.10.250.3150">
    <property type="match status" value="1"/>
</dbReference>
<protein>
    <submittedName>
        <fullName evidence="4">Septal ring factor EnvC, activator of murein hydrolases AmiA and AmiB</fullName>
    </submittedName>
</protein>
<feature type="coiled-coil region" evidence="1">
    <location>
        <begin position="26"/>
        <end position="109"/>
    </location>
</feature>
<dbReference type="AlphaFoldDB" id="A0A1I2J970"/>
<gene>
    <name evidence="4" type="ORF">SAMN04488120_10695</name>
</gene>
<sequence length="383" mass="42756">MNRLGLLAVLLCWLAAGTALSASTELRQRQEALEQVQARIAELTKSIEADQAQRDALAADLQDLERRIAATGRELKALQQQAAAQRSRIHDTETEILAARRALERHTANLRQQLRAAYVIGRQGRTQLLLNQSDVHKVGRVLVYYDYLQRAQRTAIEGIRARVDTLEALSERLQAEVARLTELKAQQEAALAQLKVSRDQRAKLLQQLRARLADEEGELKRLQADERAIRQLIERLQDSFADLPPDVGFSDQPFASLRGKLPWPVRGRLIARYGEPKAGGKLTWKGHWIGTQEGTAIKAVARGRVVYVGWMHRYGLIVLLEHEGGYYSLYGHAQAANVAIGDKVRAGQVIASAGSTGGHDQPGVYFELRKGTEPIDPRLWLAR</sequence>
<dbReference type="SUPFAM" id="SSF51261">
    <property type="entry name" value="Duplicated hybrid motif"/>
    <property type="match status" value="1"/>
</dbReference>
<reference evidence="4 5" key="1">
    <citation type="submission" date="2016-10" db="EMBL/GenBank/DDBJ databases">
        <authorList>
            <person name="de Groot N.N."/>
        </authorList>
    </citation>
    <scope>NUCLEOTIDE SEQUENCE [LARGE SCALE GENOMIC DNA]</scope>
    <source>
        <strain evidence="4 5">DSM 23609</strain>
    </source>
</reference>
<proteinExistence type="predicted"/>
<dbReference type="PANTHER" id="PTHR21666:SF270">
    <property type="entry name" value="MUREIN HYDROLASE ACTIVATOR ENVC"/>
    <property type="match status" value="1"/>
</dbReference>
<dbReference type="Gene3D" id="2.70.70.10">
    <property type="entry name" value="Glucose Permease (Domain IIA)"/>
    <property type="match status" value="1"/>
</dbReference>
<dbReference type="RefSeq" id="WP_091533524.1">
    <property type="nucleotide sequence ID" value="NZ_FOOC01000006.1"/>
</dbReference>
<dbReference type="InterPro" id="IPR016047">
    <property type="entry name" value="M23ase_b-sheet_dom"/>
</dbReference>
<keyword evidence="2" id="KW-0732">Signal</keyword>
<feature type="coiled-coil region" evidence="1">
    <location>
        <begin position="156"/>
        <end position="239"/>
    </location>
</feature>
<evidence type="ECO:0000313" key="5">
    <source>
        <dbReference type="Proteomes" id="UP000199771"/>
    </source>
</evidence>
<evidence type="ECO:0000259" key="3">
    <source>
        <dbReference type="Pfam" id="PF01551"/>
    </source>
</evidence>
<dbReference type="InterPro" id="IPR050570">
    <property type="entry name" value="Cell_wall_metabolism_enzyme"/>
</dbReference>
<feature type="signal peptide" evidence="2">
    <location>
        <begin position="1"/>
        <end position="21"/>
    </location>
</feature>
<dbReference type="EMBL" id="FOOC01000006">
    <property type="protein sequence ID" value="SFF51315.1"/>
    <property type="molecule type" value="Genomic_DNA"/>
</dbReference>
<accession>A0A1I2J970</accession>
<keyword evidence="5" id="KW-1185">Reference proteome</keyword>
<organism evidence="4 5">
    <name type="scientific">Fontimonas thermophila</name>
    <dbReference type="NCBI Taxonomy" id="1076937"/>
    <lineage>
        <taxon>Bacteria</taxon>
        <taxon>Pseudomonadati</taxon>
        <taxon>Pseudomonadota</taxon>
        <taxon>Gammaproteobacteria</taxon>
        <taxon>Nevskiales</taxon>
        <taxon>Nevskiaceae</taxon>
        <taxon>Fontimonas</taxon>
    </lineage>
</organism>
<evidence type="ECO:0000313" key="4">
    <source>
        <dbReference type="EMBL" id="SFF51315.1"/>
    </source>
</evidence>
<dbReference type="CDD" id="cd12797">
    <property type="entry name" value="M23_peptidase"/>
    <property type="match status" value="1"/>
</dbReference>